<reference evidence="1 2" key="1">
    <citation type="submission" date="2019-05" db="EMBL/GenBank/DDBJ databases">
        <title>Another draft genome of Portunus trituberculatus and its Hox gene families provides insights of decapod evolution.</title>
        <authorList>
            <person name="Jeong J.-H."/>
            <person name="Song I."/>
            <person name="Kim S."/>
            <person name="Choi T."/>
            <person name="Kim D."/>
            <person name="Ryu S."/>
            <person name="Kim W."/>
        </authorList>
    </citation>
    <scope>NUCLEOTIDE SEQUENCE [LARGE SCALE GENOMIC DNA]</scope>
    <source>
        <tissue evidence="1">Muscle</tissue>
    </source>
</reference>
<protein>
    <submittedName>
        <fullName evidence="1">Uncharacterized protein</fullName>
    </submittedName>
</protein>
<dbReference type="AlphaFoldDB" id="A0A5B7DUG2"/>
<accession>A0A5B7DUG2</accession>
<dbReference type="EMBL" id="VSRR010001360">
    <property type="protein sequence ID" value="MPC24679.1"/>
    <property type="molecule type" value="Genomic_DNA"/>
</dbReference>
<evidence type="ECO:0000313" key="2">
    <source>
        <dbReference type="Proteomes" id="UP000324222"/>
    </source>
</evidence>
<sequence>MKEYNSSETLLRPRQIISAACEDNRGKREASEWQLSIQRWRPGRGREQVMTSGGRERRTAIAPATRIKQRKDFVFSVIKASGSAISNLRVAEEEEEEAAQVWCPRRWVALPVSSEVP</sequence>
<proteinExistence type="predicted"/>
<evidence type="ECO:0000313" key="1">
    <source>
        <dbReference type="EMBL" id="MPC24679.1"/>
    </source>
</evidence>
<keyword evidence="2" id="KW-1185">Reference proteome</keyword>
<name>A0A5B7DUG2_PORTR</name>
<dbReference type="Proteomes" id="UP000324222">
    <property type="component" value="Unassembled WGS sequence"/>
</dbReference>
<organism evidence="1 2">
    <name type="scientific">Portunus trituberculatus</name>
    <name type="common">Swimming crab</name>
    <name type="synonym">Neptunus trituberculatus</name>
    <dbReference type="NCBI Taxonomy" id="210409"/>
    <lineage>
        <taxon>Eukaryota</taxon>
        <taxon>Metazoa</taxon>
        <taxon>Ecdysozoa</taxon>
        <taxon>Arthropoda</taxon>
        <taxon>Crustacea</taxon>
        <taxon>Multicrustacea</taxon>
        <taxon>Malacostraca</taxon>
        <taxon>Eumalacostraca</taxon>
        <taxon>Eucarida</taxon>
        <taxon>Decapoda</taxon>
        <taxon>Pleocyemata</taxon>
        <taxon>Brachyura</taxon>
        <taxon>Eubrachyura</taxon>
        <taxon>Portunoidea</taxon>
        <taxon>Portunidae</taxon>
        <taxon>Portuninae</taxon>
        <taxon>Portunus</taxon>
    </lineage>
</organism>
<comment type="caution">
    <text evidence="1">The sequence shown here is derived from an EMBL/GenBank/DDBJ whole genome shotgun (WGS) entry which is preliminary data.</text>
</comment>
<gene>
    <name evidence="1" type="ORF">E2C01_017767</name>
</gene>